<evidence type="ECO:0000313" key="1">
    <source>
        <dbReference type="EMBL" id="ELA26143.1"/>
    </source>
</evidence>
<evidence type="ECO:0008006" key="2">
    <source>
        <dbReference type="Google" id="ProtNLM"/>
    </source>
</evidence>
<dbReference type="HOGENOM" id="CLU_049221_0_0_1"/>
<dbReference type="GO" id="GO:0009116">
    <property type="term" value="P:nucleoside metabolic process"/>
    <property type="evidence" value="ECO:0007669"/>
    <property type="project" value="InterPro"/>
</dbReference>
<reference evidence="1" key="1">
    <citation type="submission" date="2012-08" db="EMBL/GenBank/DDBJ databases">
        <title>Genome analysis of Colletotrichum orbiculare and Colletotrichum fructicola.</title>
        <authorList>
            <person name="Gan P.H.P."/>
            <person name="Ikeda K."/>
            <person name="Irieda H."/>
            <person name="Narusaka M."/>
            <person name="O'Connell R.J."/>
            <person name="Narusaka Y."/>
            <person name="Takano Y."/>
            <person name="Kubo Y."/>
            <person name="Shirasu K."/>
        </authorList>
    </citation>
    <scope>NUCLEOTIDE SEQUENCE</scope>
    <source>
        <strain evidence="1">Nara gc5</strain>
    </source>
</reference>
<protein>
    <recommendedName>
        <fullName evidence="2">Nucleoside phosphorylase domain-containing protein</fullName>
    </recommendedName>
</protein>
<dbReference type="STRING" id="1213859.L2FK71"/>
<dbReference type="EMBL" id="KB021073">
    <property type="protein sequence ID" value="ELA26143.1"/>
    <property type="molecule type" value="Genomic_DNA"/>
</dbReference>
<gene>
    <name evidence="1" type="ORF">CGGC5_12801</name>
</gene>
<sequence length="369" mass="41525">MTPFNPSIFDPELHTMGSALKEYVFQRVHQCIQSPDREWRQIRIRGSLRRTPPALKAQWETDRPARPFNFQRPTAVIDDDTIDLCCFPSQSFVEHYRIVIAAYLYFKGKSDCSVPIPPASTEPLETFQQSNLRVLGPTDIVIFGEVHCLPNLPPGRWWETPSESQETDDLFAWQKFTSPTGRTVTLLGCKEGLWGEAGSAIVHALKEFSGISCALYVGKVGALAGEYTPNEYIATGNEAYFDKDTSVTWKSPLERSLIRFPEVATGRLVTVDSPLRETKGWLQDWKDTATWVDCDTGHMARAANEVGVEFGYLHIVSDNLAAKSNYGLSYEEIDGVKAKRNNLYKKMEGIIDVFISSWNSEADLSNSIH</sequence>
<dbReference type="AlphaFoldDB" id="L2FK71"/>
<dbReference type="SUPFAM" id="SSF53167">
    <property type="entry name" value="Purine and uridine phosphorylases"/>
    <property type="match status" value="1"/>
</dbReference>
<dbReference type="GO" id="GO:0003824">
    <property type="term" value="F:catalytic activity"/>
    <property type="evidence" value="ECO:0007669"/>
    <property type="project" value="InterPro"/>
</dbReference>
<dbReference type="InterPro" id="IPR035994">
    <property type="entry name" value="Nucleoside_phosphorylase_sf"/>
</dbReference>
<name>L2FK71_COLFN</name>
<organism evidence="1">
    <name type="scientific">Colletotrichum fructicola (strain Nara gc5)</name>
    <name type="common">Anthracnose fungus</name>
    <name type="synonym">Colletotrichum gloeosporioides (strain Nara gc5)</name>
    <dbReference type="NCBI Taxonomy" id="1213859"/>
    <lineage>
        <taxon>Eukaryota</taxon>
        <taxon>Fungi</taxon>
        <taxon>Dikarya</taxon>
        <taxon>Ascomycota</taxon>
        <taxon>Pezizomycotina</taxon>
        <taxon>Sordariomycetes</taxon>
        <taxon>Hypocreomycetidae</taxon>
        <taxon>Glomerellales</taxon>
        <taxon>Glomerellaceae</taxon>
        <taxon>Colletotrichum</taxon>
        <taxon>Colletotrichum gloeosporioides species complex</taxon>
    </lineage>
</organism>
<dbReference type="Gene3D" id="3.40.50.1580">
    <property type="entry name" value="Nucleoside phosphorylase domain"/>
    <property type="match status" value="1"/>
</dbReference>
<proteinExistence type="predicted"/>
<accession>L2FK71</accession>